<dbReference type="InterPro" id="IPR043502">
    <property type="entry name" value="DNA/RNA_pol_sf"/>
</dbReference>
<reference evidence="3" key="1">
    <citation type="journal article" date="2019" name="Sci. Rep.">
        <title>Draft genome of Tanacetum cinerariifolium, the natural source of mosquito coil.</title>
        <authorList>
            <person name="Yamashiro T."/>
            <person name="Shiraishi A."/>
            <person name="Satake H."/>
            <person name="Nakayama K."/>
        </authorList>
    </citation>
    <scope>NUCLEOTIDE SEQUENCE</scope>
</reference>
<dbReference type="Pfam" id="PF08284">
    <property type="entry name" value="RVP_2"/>
    <property type="match status" value="1"/>
</dbReference>
<feature type="domain" description="Reverse transcriptase/retrotransposon-derived protein RNase H-like" evidence="2">
    <location>
        <begin position="553"/>
        <end position="604"/>
    </location>
</feature>
<dbReference type="EMBL" id="BKCJ010119793">
    <property type="protein sequence ID" value="GEX62708.1"/>
    <property type="molecule type" value="Genomic_DNA"/>
</dbReference>
<keyword evidence="3" id="KW-0695">RNA-directed DNA polymerase</keyword>
<dbReference type="InterPro" id="IPR043128">
    <property type="entry name" value="Rev_trsase/Diguanyl_cyclase"/>
</dbReference>
<accession>A0A699HC69</accession>
<dbReference type="Pfam" id="PF17919">
    <property type="entry name" value="RT_RNaseH_2"/>
    <property type="match status" value="1"/>
</dbReference>
<dbReference type="InterPro" id="IPR021109">
    <property type="entry name" value="Peptidase_aspartic_dom_sf"/>
</dbReference>
<dbReference type="Gene3D" id="3.10.10.10">
    <property type="entry name" value="HIV Type 1 Reverse Transcriptase, subunit A, domain 1"/>
    <property type="match status" value="2"/>
</dbReference>
<dbReference type="PANTHER" id="PTHR24559">
    <property type="entry name" value="TRANSPOSON TY3-I GAG-POL POLYPROTEIN"/>
    <property type="match status" value="1"/>
</dbReference>
<dbReference type="SUPFAM" id="SSF50630">
    <property type="entry name" value="Acid proteases"/>
    <property type="match status" value="1"/>
</dbReference>
<dbReference type="CDD" id="cd01647">
    <property type="entry name" value="RT_LTR"/>
    <property type="match status" value="1"/>
</dbReference>
<evidence type="ECO:0000313" key="3">
    <source>
        <dbReference type="EMBL" id="GEX62708.1"/>
    </source>
</evidence>
<comment type="caution">
    <text evidence="3">The sequence shown here is derived from an EMBL/GenBank/DDBJ whole genome shotgun (WGS) entry which is preliminary data.</text>
</comment>
<dbReference type="InterPro" id="IPR053134">
    <property type="entry name" value="RNA-dir_DNA_polymerase"/>
</dbReference>
<dbReference type="Pfam" id="PF00078">
    <property type="entry name" value="RVT_1"/>
    <property type="match status" value="1"/>
</dbReference>
<sequence>MCYCSRPMRFEDLSSWDLDKATWGGRLGSIGTVPVCCRSTGRLEFNGKGGAVALTRWIEKIESVFDNSGCTANQRVRFHELDKLAPYLVTPESLCIKRYINRLSPQIRSMRQATQPTSIQSVILMAGILTDEVVRCETLTKGNDRRKAMEESMETRTGQARSPLALEGNRNTQNNRNQVRGRAFNRNAAEALQDPKVMTGTFSLNNQFVTVLFDSGPDFSFISSKFVPFLNVEPCIVKPGYVIEIADGESVEVDRVIHYCKLKVRNSLFTIDLISLGHGSFDVIVGMDWLSKNKAVIVCHEKVVEIPIKEGGILRVQRERTLGAAKALMNTKIDEPRISVIPVLRDFTDVFPEDLSGLPPQRQVEFRIDLVPGATPVVEYPYHLAPSEMQELYGQLQELQDKFFIRHSHSSWGAPVIDDLFNQLQGACYFSKIDLWSGYHQLRVHEDDILNTAFRMRYRHFEFTVMPFGLTNAPAVFMNLMNRVCKPYLDKFVIVFITDILIYSKTKEEHEVHLKLVLELQEKLYVKFSKCEFWLHEVHFMWSTRVKNQKYEWGEKEEEAFQTLKNNLCNAPILSLLDKIKDFVVYYNASNQGLGCVLMQRGKELNMRQKRWIGLFSDYECEIRYHHGKANVVADKLSRKERENVLAERILGLDQQMERKEDRNLYFMDMLWVTLVEDARMWPGMKRDTTIYVSKCLTCAKVKAEHQRPSGLLQQPRYRNGSEIRSLWILLPSYLGQEVGMKRYGSRWAIYFILLANGTESVRDKIRLDYCVSSSDRWTKNYKLPVLWAKIGEGSLIGPELVLETTDKVVLRKKKLKAARDRQTSYADKRRKPLDFKVGDQVLLRVSPWKGVVHFRKKGGLLAGIYGLFSGRYCGLVRRVTCGYPWHRLEGNHKDFGCDKYIVNLDEKESFMGKRTIPFTTPKTPPLKKRRKGIAFQGKNLYANFLHANCVDDHFDVLDNWSYEDVYGGGCFDVCGSFKGFDCIEEPVGCDDGSLSGKIKDKFSNKVILDDVVSSPATLSMLFKWKVDCSMTHTTSIKIDSNADVTFTGRFLPSIGGKTSGKSCGMPIVYQHSHVASSVMGTNSTGKAHYGLRSLGPLKKEMVHVKKPYNMVKVTNVVLCLKASNSGFGCSGSAPNRIS</sequence>
<name>A0A699HC69_TANCI</name>
<dbReference type="PANTHER" id="PTHR24559:SF444">
    <property type="entry name" value="REVERSE TRANSCRIPTASE DOMAIN-CONTAINING PROTEIN"/>
    <property type="match status" value="1"/>
</dbReference>
<keyword evidence="3" id="KW-0548">Nucleotidyltransferase</keyword>
<feature type="domain" description="Reverse transcriptase" evidence="1">
    <location>
        <begin position="409"/>
        <end position="540"/>
    </location>
</feature>
<dbReference type="InterPro" id="IPR041577">
    <property type="entry name" value="RT_RNaseH_2"/>
</dbReference>
<dbReference type="Gene3D" id="3.30.70.270">
    <property type="match status" value="1"/>
</dbReference>
<evidence type="ECO:0000259" key="2">
    <source>
        <dbReference type="Pfam" id="PF17919"/>
    </source>
</evidence>
<dbReference type="SUPFAM" id="SSF56672">
    <property type="entry name" value="DNA/RNA polymerases"/>
    <property type="match status" value="1"/>
</dbReference>
<dbReference type="CDD" id="cd00303">
    <property type="entry name" value="retropepsin_like"/>
    <property type="match status" value="1"/>
</dbReference>
<organism evidence="3">
    <name type="scientific">Tanacetum cinerariifolium</name>
    <name type="common">Dalmatian daisy</name>
    <name type="synonym">Chrysanthemum cinerariifolium</name>
    <dbReference type="NCBI Taxonomy" id="118510"/>
    <lineage>
        <taxon>Eukaryota</taxon>
        <taxon>Viridiplantae</taxon>
        <taxon>Streptophyta</taxon>
        <taxon>Embryophyta</taxon>
        <taxon>Tracheophyta</taxon>
        <taxon>Spermatophyta</taxon>
        <taxon>Magnoliopsida</taxon>
        <taxon>eudicotyledons</taxon>
        <taxon>Gunneridae</taxon>
        <taxon>Pentapetalae</taxon>
        <taxon>asterids</taxon>
        <taxon>campanulids</taxon>
        <taxon>Asterales</taxon>
        <taxon>Asteraceae</taxon>
        <taxon>Asteroideae</taxon>
        <taxon>Anthemideae</taxon>
        <taxon>Anthemidinae</taxon>
        <taxon>Tanacetum</taxon>
    </lineage>
</organism>
<protein>
    <submittedName>
        <fullName evidence="3">Putative reverse transcriptase domain-containing protein</fullName>
    </submittedName>
</protein>
<evidence type="ECO:0000259" key="1">
    <source>
        <dbReference type="Pfam" id="PF00078"/>
    </source>
</evidence>
<keyword evidence="3" id="KW-0808">Transferase</keyword>
<dbReference type="Gene3D" id="2.40.70.10">
    <property type="entry name" value="Acid Proteases"/>
    <property type="match status" value="1"/>
</dbReference>
<gene>
    <name evidence="3" type="ORF">Tci_334683</name>
</gene>
<proteinExistence type="predicted"/>
<dbReference type="AlphaFoldDB" id="A0A699HC69"/>
<dbReference type="InterPro" id="IPR000477">
    <property type="entry name" value="RT_dom"/>
</dbReference>
<dbReference type="GO" id="GO:0003964">
    <property type="term" value="F:RNA-directed DNA polymerase activity"/>
    <property type="evidence" value="ECO:0007669"/>
    <property type="project" value="UniProtKB-KW"/>
</dbReference>